<evidence type="ECO:0000259" key="2">
    <source>
        <dbReference type="Pfam" id="PF01558"/>
    </source>
</evidence>
<dbReference type="GO" id="GO:0043805">
    <property type="term" value="F:indolepyruvate ferredoxin oxidoreductase activity"/>
    <property type="evidence" value="ECO:0007669"/>
    <property type="project" value="UniProtKB-EC"/>
</dbReference>
<name>C0QDI2_DESAH</name>
<dbReference type="PANTHER" id="PTHR43854:SF1">
    <property type="entry name" value="INDOLEPYRUVATE OXIDOREDUCTASE SUBUNIT IORB"/>
    <property type="match status" value="1"/>
</dbReference>
<dbReference type="eggNOG" id="COG1014">
    <property type="taxonomic scope" value="Bacteria"/>
</dbReference>
<dbReference type="EC" id="1.2.7.8" evidence="3"/>
<proteinExistence type="predicted"/>
<dbReference type="SUPFAM" id="SSF53323">
    <property type="entry name" value="Pyruvate-ferredoxin oxidoreductase, PFOR, domain III"/>
    <property type="match status" value="1"/>
</dbReference>
<dbReference type="Proteomes" id="UP000000442">
    <property type="component" value="Chromosome"/>
</dbReference>
<dbReference type="InterPro" id="IPR052198">
    <property type="entry name" value="IorB_Oxidoreductase"/>
</dbReference>
<gene>
    <name evidence="3" type="primary">iorB2</name>
    <name evidence="3" type="ordered locus">HRM2_21480</name>
</gene>
<sequence length="186" mass="20148">MSINSMENQMNYQIVISGVGGQGVLFVTRVLAQACMDENKRVLTSETHGMAQRGGTVISHLKVGTFTSPLIRPGNADLLLTLKQENYPQHRGYLKPGGQALVNSPDLAGEGENFTAMDGEKMAEADDNVRSFNLYMLGAAIGMVPVCSLEAVKAQVEKIFSLKDEIVRSKALLAVETGYNNIRKEG</sequence>
<dbReference type="Gene3D" id="3.40.920.10">
    <property type="entry name" value="Pyruvate-ferredoxin oxidoreductase, PFOR, domain III"/>
    <property type="match status" value="1"/>
</dbReference>
<keyword evidence="1 3" id="KW-0560">Oxidoreductase</keyword>
<dbReference type="HOGENOM" id="CLU_087284_1_1_7"/>
<evidence type="ECO:0000313" key="3">
    <source>
        <dbReference type="EMBL" id="ACN15246.1"/>
    </source>
</evidence>
<dbReference type="STRING" id="177437.HRM2_21480"/>
<dbReference type="PANTHER" id="PTHR43854">
    <property type="entry name" value="INDOLEPYRUVATE OXIDOREDUCTASE SUBUNIT IORB"/>
    <property type="match status" value="1"/>
</dbReference>
<evidence type="ECO:0000313" key="4">
    <source>
        <dbReference type="Proteomes" id="UP000000442"/>
    </source>
</evidence>
<dbReference type="EMBL" id="CP001087">
    <property type="protein sequence ID" value="ACN15246.1"/>
    <property type="molecule type" value="Genomic_DNA"/>
</dbReference>
<feature type="domain" description="Pyruvate/ketoisovalerate oxidoreductase catalytic" evidence="2">
    <location>
        <begin position="20"/>
        <end position="179"/>
    </location>
</feature>
<dbReference type="RefSeq" id="WP_015904016.1">
    <property type="nucleotide sequence ID" value="NC_012108.1"/>
</dbReference>
<dbReference type="KEGG" id="dat:HRM2_21480"/>
<protein>
    <submittedName>
        <fullName evidence="3">IorB2</fullName>
        <ecNumber evidence="3">1.2.7.8</ecNumber>
    </submittedName>
</protein>
<reference evidence="3 4" key="1">
    <citation type="journal article" date="2009" name="Environ. Microbiol.">
        <title>Genome sequence of Desulfobacterium autotrophicum HRM2, a marine sulfate reducer oxidizing organic carbon completely to carbon dioxide.</title>
        <authorList>
            <person name="Strittmatter A.W."/>
            <person name="Liesegang H."/>
            <person name="Rabus R."/>
            <person name="Decker I."/>
            <person name="Amann J."/>
            <person name="Andres S."/>
            <person name="Henne A."/>
            <person name="Fricke W.F."/>
            <person name="Martinez-Arias R."/>
            <person name="Bartels D."/>
            <person name="Goesmann A."/>
            <person name="Krause L."/>
            <person name="Puehler A."/>
            <person name="Klenk H.P."/>
            <person name="Richter M."/>
            <person name="Schuler M."/>
            <person name="Gloeckner F.O."/>
            <person name="Meyerdierks A."/>
            <person name="Gottschalk G."/>
            <person name="Amann R."/>
        </authorList>
    </citation>
    <scope>NUCLEOTIDE SEQUENCE [LARGE SCALE GENOMIC DNA]</scope>
    <source>
        <strain evidence="4">ATCC 43914 / DSM 3382 / HRM2</strain>
    </source>
</reference>
<accession>C0QDI2</accession>
<keyword evidence="4" id="KW-1185">Reference proteome</keyword>
<organism evidence="3 4">
    <name type="scientific">Desulforapulum autotrophicum (strain ATCC 43914 / DSM 3382 / VKM B-1955 / HRM2)</name>
    <name type="common">Desulfobacterium autotrophicum</name>
    <dbReference type="NCBI Taxonomy" id="177437"/>
    <lineage>
        <taxon>Bacteria</taxon>
        <taxon>Pseudomonadati</taxon>
        <taxon>Thermodesulfobacteriota</taxon>
        <taxon>Desulfobacteria</taxon>
        <taxon>Desulfobacterales</taxon>
        <taxon>Desulfobacteraceae</taxon>
        <taxon>Desulforapulum</taxon>
    </lineage>
</organism>
<dbReference type="InterPro" id="IPR019752">
    <property type="entry name" value="Pyrv/ketoisovalerate_OxRed_cat"/>
</dbReference>
<dbReference type="InterPro" id="IPR002869">
    <property type="entry name" value="Pyrv_flavodox_OxRed_cen"/>
</dbReference>
<dbReference type="Pfam" id="PF01558">
    <property type="entry name" value="POR"/>
    <property type="match status" value="1"/>
</dbReference>
<dbReference type="AlphaFoldDB" id="C0QDI2"/>
<evidence type="ECO:0000256" key="1">
    <source>
        <dbReference type="ARBA" id="ARBA00023002"/>
    </source>
</evidence>